<comment type="caution">
    <text evidence="1">The sequence shown here is derived from an EMBL/GenBank/DDBJ whole genome shotgun (WGS) entry which is preliminary data.</text>
</comment>
<accession>A0A8T4HGG2</accession>
<gene>
    <name evidence="1" type="ORF">J5U18_12735</name>
</gene>
<evidence type="ECO:0000313" key="1">
    <source>
        <dbReference type="EMBL" id="MBP3944407.1"/>
    </source>
</evidence>
<organism evidence="1 2">
    <name type="scientific">Rhinopithecimicrobium faecis</name>
    <dbReference type="NCBI Taxonomy" id="2820698"/>
    <lineage>
        <taxon>Bacteria</taxon>
        <taxon>Pseudomonadati</taxon>
        <taxon>Bacteroidota</taxon>
        <taxon>Sphingobacteriia</taxon>
        <taxon>Sphingobacteriales</taxon>
        <taxon>Sphingobacteriaceae</taxon>
        <taxon>Rhinopithecimicrobium</taxon>
    </lineage>
</organism>
<dbReference type="RefSeq" id="WP_353547920.1">
    <property type="nucleotide sequence ID" value="NZ_JAGKSB010000017.1"/>
</dbReference>
<evidence type="ECO:0000313" key="2">
    <source>
        <dbReference type="Proteomes" id="UP000679691"/>
    </source>
</evidence>
<dbReference type="Proteomes" id="UP000679691">
    <property type="component" value="Unassembled WGS sequence"/>
</dbReference>
<dbReference type="AlphaFoldDB" id="A0A8T4HGG2"/>
<sequence>MTIHQAINEMRKLTKEGKNFSFSFLSYNRTRQTSDGIIEVRKARLRVRESKKYNEMAELQEAYINVETGEPRRFWHCCLISFNGKSLTII</sequence>
<proteinExistence type="predicted"/>
<reference evidence="1" key="1">
    <citation type="submission" date="2021-03" db="EMBL/GenBank/DDBJ databases">
        <authorList>
            <person name="Lu T."/>
            <person name="Wang Q."/>
            <person name="Han X."/>
        </authorList>
    </citation>
    <scope>NUCLEOTIDE SEQUENCE</scope>
    <source>
        <strain evidence="1">WQ 2009</strain>
    </source>
</reference>
<name>A0A8T4HGG2_9SPHI</name>
<keyword evidence="2" id="KW-1185">Reference proteome</keyword>
<protein>
    <submittedName>
        <fullName evidence="1">Uncharacterized protein</fullName>
    </submittedName>
</protein>
<dbReference type="EMBL" id="JAGKSB010000017">
    <property type="protein sequence ID" value="MBP3944407.1"/>
    <property type="molecule type" value="Genomic_DNA"/>
</dbReference>